<dbReference type="EMBL" id="SRKY01000003">
    <property type="protein sequence ID" value="THH35886.1"/>
    <property type="molecule type" value="Genomic_DNA"/>
</dbReference>
<proteinExistence type="predicted"/>
<dbReference type="InterPro" id="IPR022479">
    <property type="entry name" value="PqqD_bac"/>
</dbReference>
<dbReference type="GO" id="GO:0048038">
    <property type="term" value="F:quinone binding"/>
    <property type="evidence" value="ECO:0007669"/>
    <property type="project" value="InterPro"/>
</dbReference>
<dbReference type="GO" id="GO:0018189">
    <property type="term" value="P:pyrroloquinoline quinone biosynthetic process"/>
    <property type="evidence" value="ECO:0007669"/>
    <property type="project" value="UniProtKB-UniPathway"/>
</dbReference>
<dbReference type="OrthoDB" id="7995890at2"/>
<protein>
    <submittedName>
        <fullName evidence="4">Pyrroloquinoline quinone biosynthesis peptide chaperone PqqD</fullName>
    </submittedName>
</protein>
<comment type="pathway">
    <text evidence="1">Cofactor biosynthesis; pyrroloquinoline quinone biosynthesis.</text>
</comment>
<dbReference type="Proteomes" id="UP000306602">
    <property type="component" value="Unassembled WGS sequence"/>
</dbReference>
<dbReference type="Pfam" id="PF05402">
    <property type="entry name" value="PqqD"/>
    <property type="match status" value="1"/>
</dbReference>
<evidence type="ECO:0000313" key="5">
    <source>
        <dbReference type="Proteomes" id="UP000306602"/>
    </source>
</evidence>
<dbReference type="Gene3D" id="1.10.10.1150">
    <property type="entry name" value="Coenzyme PQQ synthesis protein D (PqqD)"/>
    <property type="match status" value="1"/>
</dbReference>
<comment type="caution">
    <text evidence="4">The sequence shown here is derived from an EMBL/GenBank/DDBJ whole genome shotgun (WGS) entry which is preliminary data.</text>
</comment>
<evidence type="ECO:0000256" key="2">
    <source>
        <dbReference type="ARBA" id="ARBA00011741"/>
    </source>
</evidence>
<keyword evidence="3" id="KW-0884">PQQ biosynthesis</keyword>
<organism evidence="4 5">
    <name type="scientific">Aliishimia ponticola</name>
    <dbReference type="NCBI Taxonomy" id="2499833"/>
    <lineage>
        <taxon>Bacteria</taxon>
        <taxon>Pseudomonadati</taxon>
        <taxon>Pseudomonadota</taxon>
        <taxon>Alphaproteobacteria</taxon>
        <taxon>Rhodobacterales</taxon>
        <taxon>Paracoccaceae</taxon>
        <taxon>Aliishimia</taxon>
    </lineage>
</organism>
<evidence type="ECO:0000256" key="1">
    <source>
        <dbReference type="ARBA" id="ARBA00004886"/>
    </source>
</evidence>
<keyword evidence="5" id="KW-1185">Reference proteome</keyword>
<accession>A0A4S4N9G5</accession>
<sequence>MASRRGVAVTPEDIPVLPRGVRCGDDRVRGLRVLLGPERVLMLDQIGDAVLRRVNGTDTIRTISEDLARTFCAPRAQVEADVIEYLADLAEKRMVERANG</sequence>
<dbReference type="NCBIfam" id="TIGR03859">
    <property type="entry name" value="PQQ_PqqD"/>
    <property type="match status" value="1"/>
</dbReference>
<evidence type="ECO:0000256" key="3">
    <source>
        <dbReference type="ARBA" id="ARBA00022905"/>
    </source>
</evidence>
<name>A0A4S4N9G5_9RHOB</name>
<comment type="subunit">
    <text evidence="2">Monomer. Interacts with PqqE.</text>
</comment>
<evidence type="ECO:0000313" key="4">
    <source>
        <dbReference type="EMBL" id="THH35886.1"/>
    </source>
</evidence>
<reference evidence="4 5" key="1">
    <citation type="submission" date="2019-04" db="EMBL/GenBank/DDBJ databases">
        <title>Shimia ponticola sp. nov., isolated from seawater.</title>
        <authorList>
            <person name="Kim Y.-O."/>
            <person name="Yoon J.-H."/>
        </authorList>
    </citation>
    <scope>NUCLEOTIDE SEQUENCE [LARGE SCALE GENOMIC DNA]</scope>
    <source>
        <strain evidence="4 5">MYP11</strain>
    </source>
</reference>
<dbReference type="AlphaFoldDB" id="A0A4S4N9G5"/>
<dbReference type="InterPro" id="IPR041881">
    <property type="entry name" value="PqqD_sf"/>
</dbReference>
<gene>
    <name evidence="4" type="primary">pqqD</name>
    <name evidence="4" type="ORF">E4Z66_12495</name>
</gene>
<dbReference type="UniPathway" id="UPA00539"/>
<dbReference type="InterPro" id="IPR008792">
    <property type="entry name" value="PQQD"/>
</dbReference>